<dbReference type="AlphaFoldDB" id="A0A8H6X917"/>
<dbReference type="Proteomes" id="UP000620124">
    <property type="component" value="Unassembled WGS sequence"/>
</dbReference>
<protein>
    <submittedName>
        <fullName evidence="1">Uncharacterized protein</fullName>
    </submittedName>
</protein>
<dbReference type="EMBL" id="JACAZI010000022">
    <property type="protein sequence ID" value="KAF7336858.1"/>
    <property type="molecule type" value="Genomic_DNA"/>
</dbReference>
<name>A0A8H6X917_9AGAR</name>
<sequence>MDSSHALIRRNPDAVVAVIQENSSERGKWALVLSPGRTLNQVYTILGNVLEKPANRTAHKLGLGPRAVTQKIKSYFGSGEKRVRQLELLQGRTLPSLSKLEKHCFKLLKYTSPAESAQTQCRAFQNIVDLVTLLPGLRELFLRTQFLDGAMSTKDISVLWARHDNAATNAEWEFWNNFAATCLSLSNIAMMLKELSIRELTICDEQGLSVIERLLIERDGCGDLPYPRALCIRYLAGIVDLPGFWLNMGVVHSHVASKLCREMVLVLKDIGVDILALGLIDASEPESLFDYEGVDFLAITLLAGISTWFDKLDPEDWSAQPWYESFTTVLLLLRRPRAAELLPRSSSCAASDFENILPSVYQDAELNLRVVNR</sequence>
<proteinExistence type="predicted"/>
<reference evidence="1" key="1">
    <citation type="submission" date="2020-05" db="EMBL/GenBank/DDBJ databases">
        <title>Mycena genomes resolve the evolution of fungal bioluminescence.</title>
        <authorList>
            <person name="Tsai I.J."/>
        </authorList>
    </citation>
    <scope>NUCLEOTIDE SEQUENCE</scope>
    <source>
        <strain evidence="1">CCC161011</strain>
    </source>
</reference>
<dbReference type="OrthoDB" id="3066495at2759"/>
<gene>
    <name evidence="1" type="ORF">MVEN_02122100</name>
</gene>
<accession>A0A8H6X917</accession>
<keyword evidence="2" id="KW-1185">Reference proteome</keyword>
<evidence type="ECO:0000313" key="2">
    <source>
        <dbReference type="Proteomes" id="UP000620124"/>
    </source>
</evidence>
<organism evidence="1 2">
    <name type="scientific">Mycena venus</name>
    <dbReference type="NCBI Taxonomy" id="2733690"/>
    <lineage>
        <taxon>Eukaryota</taxon>
        <taxon>Fungi</taxon>
        <taxon>Dikarya</taxon>
        <taxon>Basidiomycota</taxon>
        <taxon>Agaricomycotina</taxon>
        <taxon>Agaricomycetes</taxon>
        <taxon>Agaricomycetidae</taxon>
        <taxon>Agaricales</taxon>
        <taxon>Marasmiineae</taxon>
        <taxon>Mycenaceae</taxon>
        <taxon>Mycena</taxon>
    </lineage>
</organism>
<evidence type="ECO:0000313" key="1">
    <source>
        <dbReference type="EMBL" id="KAF7336858.1"/>
    </source>
</evidence>
<comment type="caution">
    <text evidence="1">The sequence shown here is derived from an EMBL/GenBank/DDBJ whole genome shotgun (WGS) entry which is preliminary data.</text>
</comment>